<dbReference type="KEGG" id="camu:CA2015_2789"/>
<gene>
    <name evidence="2" type="ORF">CA2015_2789</name>
</gene>
<sequence>MLGNGFIAVFALVGSDIIAIISAFKSVTIIEFGVNNKSYKLRLIKSPNKLEELLKFLMRNKIEVNTGDLQQ</sequence>
<reference evidence="2 3" key="1">
    <citation type="submission" date="2015-07" db="EMBL/GenBank/DDBJ databases">
        <authorList>
            <person name="Kim K.M."/>
        </authorList>
    </citation>
    <scope>NUCLEOTIDE SEQUENCE [LARGE SCALE GENOMIC DNA]</scope>
    <source>
        <strain evidence="2 3">KCTC 12363</strain>
    </source>
</reference>
<dbReference type="EMBL" id="CP012040">
    <property type="protein sequence ID" value="AKP52199.1"/>
    <property type="molecule type" value="Genomic_DNA"/>
</dbReference>
<dbReference type="AlphaFoldDB" id="A0A0H4PD73"/>
<protein>
    <submittedName>
        <fullName evidence="2">Uncharacterized protein</fullName>
    </submittedName>
</protein>
<proteinExistence type="predicted"/>
<dbReference type="Proteomes" id="UP000036520">
    <property type="component" value="Chromosome"/>
</dbReference>
<feature type="transmembrane region" description="Helical" evidence="1">
    <location>
        <begin position="6"/>
        <end position="34"/>
    </location>
</feature>
<evidence type="ECO:0000256" key="1">
    <source>
        <dbReference type="SAM" id="Phobius"/>
    </source>
</evidence>
<keyword evidence="3" id="KW-1185">Reference proteome</keyword>
<keyword evidence="1" id="KW-1133">Transmembrane helix</keyword>
<accession>A0A0H4PD73</accession>
<keyword evidence="1" id="KW-0812">Transmembrane</keyword>
<name>A0A0H4PD73_9BACT</name>
<evidence type="ECO:0000313" key="2">
    <source>
        <dbReference type="EMBL" id="AKP52199.1"/>
    </source>
</evidence>
<evidence type="ECO:0000313" key="3">
    <source>
        <dbReference type="Proteomes" id="UP000036520"/>
    </source>
</evidence>
<keyword evidence="1" id="KW-0472">Membrane</keyword>
<organism evidence="2 3">
    <name type="scientific">Cyclobacterium amurskyense</name>
    <dbReference type="NCBI Taxonomy" id="320787"/>
    <lineage>
        <taxon>Bacteria</taxon>
        <taxon>Pseudomonadati</taxon>
        <taxon>Bacteroidota</taxon>
        <taxon>Cytophagia</taxon>
        <taxon>Cytophagales</taxon>
        <taxon>Cyclobacteriaceae</taxon>
        <taxon>Cyclobacterium</taxon>
    </lineage>
</organism>